<accession>A0A521E122</accession>
<feature type="transmembrane region" description="Helical" evidence="1">
    <location>
        <begin position="184"/>
        <end position="206"/>
    </location>
</feature>
<reference evidence="2 3" key="1">
    <citation type="submission" date="2017-05" db="EMBL/GenBank/DDBJ databases">
        <authorList>
            <person name="Varghese N."/>
            <person name="Submissions S."/>
        </authorList>
    </citation>
    <scope>NUCLEOTIDE SEQUENCE [LARGE SCALE GENOMIC DNA]</scope>
    <source>
        <strain evidence="2 3">DSM 46834</strain>
    </source>
</reference>
<evidence type="ECO:0000313" key="3">
    <source>
        <dbReference type="Proteomes" id="UP000317484"/>
    </source>
</evidence>
<keyword evidence="1" id="KW-0812">Transmembrane</keyword>
<protein>
    <recommendedName>
        <fullName evidence="4">DUF4239 domain-containing protein</fullName>
    </recommendedName>
</protein>
<evidence type="ECO:0008006" key="4">
    <source>
        <dbReference type="Google" id="ProtNLM"/>
    </source>
</evidence>
<evidence type="ECO:0000313" key="2">
    <source>
        <dbReference type="EMBL" id="SMO77659.1"/>
    </source>
</evidence>
<dbReference type="RefSeq" id="WP_142458731.1">
    <property type="nucleotide sequence ID" value="NZ_FXTJ01000004.1"/>
</dbReference>
<name>A0A521E122_9ACTN</name>
<keyword evidence="1" id="KW-0472">Membrane</keyword>
<feature type="transmembrane region" description="Helical" evidence="1">
    <location>
        <begin position="212"/>
        <end position="232"/>
    </location>
</feature>
<proteinExistence type="predicted"/>
<sequence>MSFFGLSTWVLVAVLGGIVLGATVAGLLVGRSLSARSDRLREPVGVLQAALVGFMGLVLAFGLSLAVGRYESRRADVVAEANAIGTTYLRAQTLAEPVRSESLALLREYTRTSVAISGVVPGTPAHERTVAASAAYQDRLWALAGQALEAAPADSAPRLYVETLNEMFDAQADRVYGLTNRVPTAILVLEVAGAAVAMAVLALHLATLGQGVPTVLIASALVTVLLVVTFDLDRSTRGLIRVPPTPLVDVGTSMTGPPAATAPGPP</sequence>
<dbReference type="EMBL" id="FXTJ01000004">
    <property type="protein sequence ID" value="SMO77659.1"/>
    <property type="molecule type" value="Genomic_DNA"/>
</dbReference>
<keyword evidence="3" id="KW-1185">Reference proteome</keyword>
<organism evidence="2 3">
    <name type="scientific">Geodermatophilus aquaeductus</name>
    <dbReference type="NCBI Taxonomy" id="1564161"/>
    <lineage>
        <taxon>Bacteria</taxon>
        <taxon>Bacillati</taxon>
        <taxon>Actinomycetota</taxon>
        <taxon>Actinomycetes</taxon>
        <taxon>Geodermatophilales</taxon>
        <taxon>Geodermatophilaceae</taxon>
        <taxon>Geodermatophilus</taxon>
    </lineage>
</organism>
<dbReference type="AlphaFoldDB" id="A0A521E122"/>
<evidence type="ECO:0000256" key="1">
    <source>
        <dbReference type="SAM" id="Phobius"/>
    </source>
</evidence>
<dbReference type="Proteomes" id="UP000317484">
    <property type="component" value="Unassembled WGS sequence"/>
</dbReference>
<gene>
    <name evidence="2" type="ORF">SAMN06273567_104116</name>
</gene>
<dbReference type="Pfam" id="PF14023">
    <property type="entry name" value="Bestrophin-like"/>
    <property type="match status" value="1"/>
</dbReference>
<feature type="transmembrane region" description="Helical" evidence="1">
    <location>
        <begin position="45"/>
        <end position="67"/>
    </location>
</feature>
<dbReference type="InterPro" id="IPR025333">
    <property type="entry name" value="DUF4239"/>
</dbReference>
<keyword evidence="1" id="KW-1133">Transmembrane helix</keyword>